<keyword evidence="9" id="KW-1185">Reference proteome</keyword>
<keyword evidence="4 8" id="KW-0012">Acyltransferase</keyword>
<dbReference type="AlphaFoldDB" id="A0A4R3XYC0"/>
<comment type="caution">
    <text evidence="8">The sequence shown here is derived from an EMBL/GenBank/DDBJ whole genome shotgun (WGS) entry which is preliminary data.</text>
</comment>
<proteinExistence type="inferred from homology"/>
<dbReference type="InterPro" id="IPR020019">
    <property type="entry name" value="AcTrfase_PglD-like"/>
</dbReference>
<evidence type="ECO:0000256" key="2">
    <source>
        <dbReference type="ARBA" id="ARBA00022679"/>
    </source>
</evidence>
<dbReference type="SUPFAM" id="SSF51161">
    <property type="entry name" value="Trimeric LpxA-like enzymes"/>
    <property type="match status" value="1"/>
</dbReference>
<dbReference type="Pfam" id="PF14602">
    <property type="entry name" value="Hexapep_2"/>
    <property type="match status" value="1"/>
</dbReference>
<dbReference type="EMBL" id="SMCO01000012">
    <property type="protein sequence ID" value="TCV84280.1"/>
    <property type="molecule type" value="Genomic_DNA"/>
</dbReference>
<feature type="site" description="Increases basicity of active site His" evidence="5">
    <location>
        <position position="148"/>
    </location>
</feature>
<dbReference type="InterPro" id="IPR041561">
    <property type="entry name" value="PglD_N"/>
</dbReference>
<dbReference type="Gene3D" id="2.160.10.10">
    <property type="entry name" value="Hexapeptide repeat proteins"/>
    <property type="match status" value="1"/>
</dbReference>
<evidence type="ECO:0000256" key="3">
    <source>
        <dbReference type="ARBA" id="ARBA00022737"/>
    </source>
</evidence>
<evidence type="ECO:0000313" key="8">
    <source>
        <dbReference type="EMBL" id="TCV84280.1"/>
    </source>
</evidence>
<protein>
    <submittedName>
        <fullName evidence="8">Sugar O-acyltransferase (Sialic acid O-acetyltransferase NeuD family)</fullName>
    </submittedName>
</protein>
<keyword evidence="2 8" id="KW-0808">Transferase</keyword>
<dbReference type="CDD" id="cd03360">
    <property type="entry name" value="LbH_AT_putative"/>
    <property type="match status" value="1"/>
</dbReference>
<dbReference type="PROSITE" id="PS00101">
    <property type="entry name" value="HEXAPEP_TRANSFERASES"/>
    <property type="match status" value="1"/>
</dbReference>
<dbReference type="GO" id="GO:0016746">
    <property type="term" value="F:acyltransferase activity"/>
    <property type="evidence" value="ECO:0007669"/>
    <property type="project" value="UniProtKB-KW"/>
</dbReference>
<evidence type="ECO:0000256" key="5">
    <source>
        <dbReference type="PIRSR" id="PIRSR620019-1"/>
    </source>
</evidence>
<dbReference type="InterPro" id="IPR018357">
    <property type="entry name" value="Hexapep_transf_CS"/>
</dbReference>
<dbReference type="Pfam" id="PF17836">
    <property type="entry name" value="PglD_N"/>
    <property type="match status" value="1"/>
</dbReference>
<feature type="active site" description="Proton acceptor" evidence="5">
    <location>
        <position position="147"/>
    </location>
</feature>
<accession>A0A4R3XYC0</accession>
<name>A0A4R3XYC0_9PROT</name>
<reference evidence="8 9" key="1">
    <citation type="submission" date="2019-03" db="EMBL/GenBank/DDBJ databases">
        <title>Genomic Encyclopedia of Type Strains, Phase IV (KMG-IV): sequencing the most valuable type-strain genomes for metagenomic binning, comparative biology and taxonomic classification.</title>
        <authorList>
            <person name="Goeker M."/>
        </authorList>
    </citation>
    <scope>NUCLEOTIDE SEQUENCE [LARGE SCALE GENOMIC DNA]</scope>
    <source>
        <strain evidence="8 9">DSM 100309</strain>
    </source>
</reference>
<dbReference type="Pfam" id="PF00132">
    <property type="entry name" value="Hexapep"/>
    <property type="match status" value="1"/>
</dbReference>
<gene>
    <name evidence="8" type="ORF">EDC63_11244</name>
</gene>
<dbReference type="Gene3D" id="3.40.50.20">
    <property type="match status" value="1"/>
</dbReference>
<dbReference type="RefSeq" id="WP_223248182.1">
    <property type="nucleotide sequence ID" value="NZ_BHVT01000015.1"/>
</dbReference>
<dbReference type="Proteomes" id="UP000295367">
    <property type="component" value="Unassembled WGS sequence"/>
</dbReference>
<evidence type="ECO:0000256" key="6">
    <source>
        <dbReference type="PIRSR" id="PIRSR620019-2"/>
    </source>
</evidence>
<dbReference type="NCBIfam" id="TIGR03570">
    <property type="entry name" value="NeuD_NnaD"/>
    <property type="match status" value="1"/>
</dbReference>
<dbReference type="InterPro" id="IPR001451">
    <property type="entry name" value="Hexapep"/>
</dbReference>
<dbReference type="PANTHER" id="PTHR43300:SF7">
    <property type="entry name" value="UDP-N-ACETYLBACILLOSAMINE N-ACETYLTRANSFERASE"/>
    <property type="match status" value="1"/>
</dbReference>
<feature type="binding site" evidence="6">
    <location>
        <position position="80"/>
    </location>
    <ligand>
        <name>substrate</name>
    </ligand>
</feature>
<evidence type="ECO:0000256" key="1">
    <source>
        <dbReference type="ARBA" id="ARBA00007274"/>
    </source>
</evidence>
<feature type="binding site" evidence="6">
    <location>
        <position position="156"/>
    </location>
    <ligand>
        <name>acetyl-CoA</name>
        <dbReference type="ChEBI" id="CHEBI:57288"/>
    </ligand>
</feature>
<feature type="domain" description="PglD N-terminal" evidence="7">
    <location>
        <begin position="12"/>
        <end position="92"/>
    </location>
</feature>
<organism evidence="8 9">
    <name type="scientific">Sulfurirhabdus autotrophica</name>
    <dbReference type="NCBI Taxonomy" id="1706046"/>
    <lineage>
        <taxon>Bacteria</taxon>
        <taxon>Pseudomonadati</taxon>
        <taxon>Pseudomonadota</taxon>
        <taxon>Betaproteobacteria</taxon>
        <taxon>Nitrosomonadales</taxon>
        <taxon>Sulfuricellaceae</taxon>
        <taxon>Sulfurirhabdus</taxon>
    </lineage>
</organism>
<evidence type="ECO:0000313" key="9">
    <source>
        <dbReference type="Proteomes" id="UP000295367"/>
    </source>
</evidence>
<keyword evidence="3" id="KW-0677">Repeat</keyword>
<dbReference type="InterPro" id="IPR011004">
    <property type="entry name" value="Trimer_LpxA-like_sf"/>
</dbReference>
<dbReference type="PANTHER" id="PTHR43300">
    <property type="entry name" value="ACETYLTRANSFERASE"/>
    <property type="match status" value="1"/>
</dbReference>
<evidence type="ECO:0000256" key="4">
    <source>
        <dbReference type="ARBA" id="ARBA00023315"/>
    </source>
</evidence>
<feature type="binding site" evidence="6">
    <location>
        <begin position="18"/>
        <end position="20"/>
    </location>
    <ligand>
        <name>substrate</name>
    </ligand>
</feature>
<dbReference type="InterPro" id="IPR050179">
    <property type="entry name" value="Trans_hexapeptide_repeat"/>
</dbReference>
<evidence type="ECO:0000259" key="7">
    <source>
        <dbReference type="Pfam" id="PF17836"/>
    </source>
</evidence>
<sequence>MQETMLDEKESIFVFGASGHAKVVIDAIEKQGAFKIAFLIDDNKALWGQDFYGYPVYGGRETLVAESQEILTDRGIVAIGENNIRLKVAEWLVKNGFKLVSVIHPSVQIARGVKVGRGSVIMAGCIINSDAVIGENAIINTAATVDHDCAVGNGVHIAPGSHLCGNVQVGEGSLIGAASVITPGISIGNGVVVGAGSTVIKNVNENEKVVGSPARIVK</sequence>
<comment type="similarity">
    <text evidence="1">Belongs to the transferase hexapeptide repeat family.</text>
</comment>